<evidence type="ECO:0000313" key="2">
    <source>
        <dbReference type="EMBL" id="KAJ5240095.1"/>
    </source>
</evidence>
<dbReference type="GO" id="GO:0016747">
    <property type="term" value="F:acyltransferase activity, transferring groups other than amino-acyl groups"/>
    <property type="evidence" value="ECO:0007669"/>
    <property type="project" value="InterPro"/>
</dbReference>
<gene>
    <name evidence="2" type="ORF">N7468_004714</name>
</gene>
<accession>A0A9W9P923</accession>
<organism evidence="2 3">
    <name type="scientific">Penicillium chermesinum</name>
    <dbReference type="NCBI Taxonomy" id="63820"/>
    <lineage>
        <taxon>Eukaryota</taxon>
        <taxon>Fungi</taxon>
        <taxon>Dikarya</taxon>
        <taxon>Ascomycota</taxon>
        <taxon>Pezizomycotina</taxon>
        <taxon>Eurotiomycetes</taxon>
        <taxon>Eurotiomycetidae</taxon>
        <taxon>Eurotiales</taxon>
        <taxon>Aspergillaceae</taxon>
        <taxon>Penicillium</taxon>
    </lineage>
</organism>
<dbReference type="InterPro" id="IPR053144">
    <property type="entry name" value="Acetyltransferase_Butenolide"/>
</dbReference>
<proteinExistence type="predicted"/>
<protein>
    <recommendedName>
        <fullName evidence="1">N-acetyltransferase domain-containing protein</fullName>
    </recommendedName>
</protein>
<dbReference type="InterPro" id="IPR016181">
    <property type="entry name" value="Acyl_CoA_acyltransferase"/>
</dbReference>
<reference evidence="2" key="1">
    <citation type="submission" date="2022-11" db="EMBL/GenBank/DDBJ databases">
        <authorList>
            <person name="Petersen C."/>
        </authorList>
    </citation>
    <scope>NUCLEOTIDE SEQUENCE</scope>
    <source>
        <strain evidence="2">IBT 19713</strain>
    </source>
</reference>
<evidence type="ECO:0000259" key="1">
    <source>
        <dbReference type="PROSITE" id="PS51186"/>
    </source>
</evidence>
<dbReference type="SUPFAM" id="SSF55729">
    <property type="entry name" value="Acyl-CoA N-acyltransferases (Nat)"/>
    <property type="match status" value="1"/>
</dbReference>
<dbReference type="InterPro" id="IPR000182">
    <property type="entry name" value="GNAT_dom"/>
</dbReference>
<dbReference type="Pfam" id="PF00583">
    <property type="entry name" value="Acetyltransf_1"/>
    <property type="match status" value="1"/>
</dbReference>
<dbReference type="EMBL" id="JAPQKS010000003">
    <property type="protein sequence ID" value="KAJ5240095.1"/>
    <property type="molecule type" value="Genomic_DNA"/>
</dbReference>
<dbReference type="Proteomes" id="UP001150941">
    <property type="component" value="Unassembled WGS sequence"/>
</dbReference>
<dbReference type="OrthoDB" id="10039976at2759"/>
<keyword evidence="3" id="KW-1185">Reference proteome</keyword>
<name>A0A9W9P923_9EURO</name>
<dbReference type="PANTHER" id="PTHR43233:SF1">
    <property type="entry name" value="FAMILY N-ACETYLTRANSFERASE, PUTATIVE (AFU_ORTHOLOGUE AFUA_6G03350)-RELATED"/>
    <property type="match status" value="1"/>
</dbReference>
<dbReference type="CDD" id="cd04301">
    <property type="entry name" value="NAT_SF"/>
    <property type="match status" value="1"/>
</dbReference>
<dbReference type="Gene3D" id="3.40.630.30">
    <property type="match status" value="1"/>
</dbReference>
<dbReference type="PROSITE" id="PS51186">
    <property type="entry name" value="GNAT"/>
    <property type="match status" value="1"/>
</dbReference>
<sequence length="182" mass="20504">MPFTPPPPLVAPRTWTREGSAFFISNDPVFISVEDVQAAFKMDFLYWTKKDLPDEVLAQMLYGSSSFGVYKRSEPSDSHTELPSKIEQIGLARMITDGATFGYLSDVYVLPAYQGKGLGKWLIDCVVEIFSPKTMPYLRRTMLLTGDKHVEEMYGKAFGMKVVGHEKRPEFGKGLGLHVWQA</sequence>
<dbReference type="RefSeq" id="XP_058333014.1">
    <property type="nucleotide sequence ID" value="XM_058474011.1"/>
</dbReference>
<comment type="caution">
    <text evidence="2">The sequence shown here is derived from an EMBL/GenBank/DDBJ whole genome shotgun (WGS) entry which is preliminary data.</text>
</comment>
<dbReference type="PANTHER" id="PTHR43233">
    <property type="entry name" value="FAMILY N-ACETYLTRANSFERASE, PUTATIVE (AFU_ORTHOLOGUE AFUA_6G03350)-RELATED"/>
    <property type="match status" value="1"/>
</dbReference>
<evidence type="ECO:0000313" key="3">
    <source>
        <dbReference type="Proteomes" id="UP001150941"/>
    </source>
</evidence>
<reference evidence="2" key="2">
    <citation type="journal article" date="2023" name="IMA Fungus">
        <title>Comparative genomic study of the Penicillium genus elucidates a diverse pangenome and 15 lateral gene transfer events.</title>
        <authorList>
            <person name="Petersen C."/>
            <person name="Sorensen T."/>
            <person name="Nielsen M.R."/>
            <person name="Sondergaard T.E."/>
            <person name="Sorensen J.L."/>
            <person name="Fitzpatrick D.A."/>
            <person name="Frisvad J.C."/>
            <person name="Nielsen K.L."/>
        </authorList>
    </citation>
    <scope>NUCLEOTIDE SEQUENCE</scope>
    <source>
        <strain evidence="2">IBT 19713</strain>
    </source>
</reference>
<dbReference type="GeneID" id="83201314"/>
<feature type="domain" description="N-acetyltransferase" evidence="1">
    <location>
        <begin position="31"/>
        <end position="182"/>
    </location>
</feature>
<dbReference type="AlphaFoldDB" id="A0A9W9P923"/>